<organism evidence="1 2">
    <name type="scientific">Arabis nemorensis</name>
    <dbReference type="NCBI Taxonomy" id="586526"/>
    <lineage>
        <taxon>Eukaryota</taxon>
        <taxon>Viridiplantae</taxon>
        <taxon>Streptophyta</taxon>
        <taxon>Embryophyta</taxon>
        <taxon>Tracheophyta</taxon>
        <taxon>Spermatophyta</taxon>
        <taxon>Magnoliopsida</taxon>
        <taxon>eudicotyledons</taxon>
        <taxon>Gunneridae</taxon>
        <taxon>Pentapetalae</taxon>
        <taxon>rosids</taxon>
        <taxon>malvids</taxon>
        <taxon>Brassicales</taxon>
        <taxon>Brassicaceae</taxon>
        <taxon>Arabideae</taxon>
        <taxon>Arabis</taxon>
    </lineage>
</organism>
<keyword evidence="2" id="KW-1185">Reference proteome</keyword>
<evidence type="ECO:0000313" key="2">
    <source>
        <dbReference type="Proteomes" id="UP000489600"/>
    </source>
</evidence>
<proteinExistence type="predicted"/>
<accession>A0A565CAS7</accession>
<dbReference type="OrthoDB" id="1102825at2759"/>
<dbReference type="Gene3D" id="3.90.70.10">
    <property type="entry name" value="Cysteine proteinases"/>
    <property type="match status" value="1"/>
</dbReference>
<evidence type="ECO:0000313" key="1">
    <source>
        <dbReference type="EMBL" id="VVB10765.1"/>
    </source>
</evidence>
<dbReference type="SUPFAM" id="SSF54001">
    <property type="entry name" value="Cysteine proteinases"/>
    <property type="match status" value="1"/>
</dbReference>
<protein>
    <submittedName>
        <fullName evidence="1">Uncharacterized protein</fullName>
    </submittedName>
</protein>
<dbReference type="EMBL" id="CABITT030000007">
    <property type="protein sequence ID" value="VVB10765.1"/>
    <property type="molecule type" value="Genomic_DNA"/>
</dbReference>
<sequence length="205" mass="22528">MVYVSVQLQMALPYDPNFRMAIQIGEIKIDRDLEHDSSVSAAIVAVDLISSTRLAHKLDSAYTEYSAQYLVDNALPKRKNRQGGTDLKLTVKDCLEFALKKGIPKAEDWPHLGSVLKPPSSYKPALVSMKGDVIEAKTTNEAWHLSKDQPVAAKLHVFSPQIDLVGEGVYCGPSGEDSGYVGLRDCIIVQEDKIMGKAIATVKVW</sequence>
<dbReference type="InterPro" id="IPR038765">
    <property type="entry name" value="Papain-like_cys_pep_sf"/>
</dbReference>
<comment type="caution">
    <text evidence="1">The sequence shown here is derived from an EMBL/GenBank/DDBJ whole genome shotgun (WGS) entry which is preliminary data.</text>
</comment>
<reference evidence="1" key="1">
    <citation type="submission" date="2019-07" db="EMBL/GenBank/DDBJ databases">
        <authorList>
            <person name="Dittberner H."/>
        </authorList>
    </citation>
    <scope>NUCLEOTIDE SEQUENCE [LARGE SCALE GENOMIC DNA]</scope>
</reference>
<dbReference type="AlphaFoldDB" id="A0A565CAS7"/>
<gene>
    <name evidence="1" type="ORF">ANE_LOCUS21209</name>
</gene>
<name>A0A565CAS7_9BRAS</name>
<dbReference type="Proteomes" id="UP000489600">
    <property type="component" value="Unassembled WGS sequence"/>
</dbReference>